<feature type="transmembrane region" description="Helical" evidence="12">
    <location>
        <begin position="16"/>
        <end position="36"/>
    </location>
</feature>
<feature type="domain" description="HAMP" evidence="13">
    <location>
        <begin position="319"/>
        <end position="371"/>
    </location>
</feature>
<keyword evidence="15" id="KW-1185">Reference proteome</keyword>
<keyword evidence="11 12" id="KW-0472">Membrane</keyword>
<accession>A0ABT2UDQ0</accession>
<evidence type="ECO:0000313" key="15">
    <source>
        <dbReference type="Proteomes" id="UP001652445"/>
    </source>
</evidence>
<keyword evidence="4" id="KW-0808">Transferase</keyword>
<dbReference type="InterPro" id="IPR036890">
    <property type="entry name" value="HATPase_C_sf"/>
</dbReference>
<evidence type="ECO:0000256" key="8">
    <source>
        <dbReference type="ARBA" id="ARBA00022840"/>
    </source>
</evidence>
<evidence type="ECO:0000256" key="2">
    <source>
        <dbReference type="ARBA" id="ARBA00022475"/>
    </source>
</evidence>
<dbReference type="InterPro" id="IPR003594">
    <property type="entry name" value="HATPase_dom"/>
</dbReference>
<dbReference type="SUPFAM" id="SSF158472">
    <property type="entry name" value="HAMP domain-like"/>
    <property type="match status" value="1"/>
</dbReference>
<dbReference type="Pfam" id="PF06580">
    <property type="entry name" value="His_kinase"/>
    <property type="match status" value="1"/>
</dbReference>
<dbReference type="InterPro" id="IPR010559">
    <property type="entry name" value="Sig_transdc_His_kin_internal"/>
</dbReference>
<feature type="transmembrane region" description="Helical" evidence="12">
    <location>
        <begin position="294"/>
        <end position="317"/>
    </location>
</feature>
<comment type="caution">
    <text evidence="14">The sequence shown here is derived from an EMBL/GenBank/DDBJ whole genome shotgun (WGS) entry which is preliminary data.</text>
</comment>
<evidence type="ECO:0000256" key="4">
    <source>
        <dbReference type="ARBA" id="ARBA00022679"/>
    </source>
</evidence>
<evidence type="ECO:0000256" key="5">
    <source>
        <dbReference type="ARBA" id="ARBA00022692"/>
    </source>
</evidence>
<dbReference type="CDD" id="cd06225">
    <property type="entry name" value="HAMP"/>
    <property type="match status" value="1"/>
</dbReference>
<dbReference type="Pfam" id="PF00672">
    <property type="entry name" value="HAMP"/>
    <property type="match status" value="1"/>
</dbReference>
<dbReference type="Gene3D" id="3.30.565.10">
    <property type="entry name" value="Histidine kinase-like ATPase, C-terminal domain"/>
    <property type="match status" value="1"/>
</dbReference>
<reference evidence="14 15" key="1">
    <citation type="submission" date="2022-09" db="EMBL/GenBank/DDBJ databases">
        <authorList>
            <person name="Han X.L."/>
            <person name="Wang Q."/>
            <person name="Lu T."/>
        </authorList>
    </citation>
    <scope>NUCLEOTIDE SEQUENCE [LARGE SCALE GENOMIC DNA]</scope>
    <source>
        <strain evidence="14 15">WQ 127069</strain>
    </source>
</reference>
<keyword evidence="9 12" id="KW-1133">Transmembrane helix</keyword>
<evidence type="ECO:0000259" key="13">
    <source>
        <dbReference type="PROSITE" id="PS50885"/>
    </source>
</evidence>
<dbReference type="PANTHER" id="PTHR34220">
    <property type="entry name" value="SENSOR HISTIDINE KINASE YPDA"/>
    <property type="match status" value="1"/>
</dbReference>
<evidence type="ECO:0000256" key="3">
    <source>
        <dbReference type="ARBA" id="ARBA00022553"/>
    </source>
</evidence>
<dbReference type="Proteomes" id="UP001652445">
    <property type="component" value="Unassembled WGS sequence"/>
</dbReference>
<dbReference type="InterPro" id="IPR050640">
    <property type="entry name" value="Bact_2-comp_sensor_kinase"/>
</dbReference>
<keyword evidence="2" id="KW-1003">Cell membrane</keyword>
<evidence type="ECO:0000256" key="1">
    <source>
        <dbReference type="ARBA" id="ARBA00004651"/>
    </source>
</evidence>
<evidence type="ECO:0000313" key="14">
    <source>
        <dbReference type="EMBL" id="MCU6791799.1"/>
    </source>
</evidence>
<keyword evidence="3" id="KW-0597">Phosphoprotein</keyword>
<evidence type="ECO:0000256" key="7">
    <source>
        <dbReference type="ARBA" id="ARBA00022777"/>
    </source>
</evidence>
<evidence type="ECO:0000256" key="11">
    <source>
        <dbReference type="ARBA" id="ARBA00023136"/>
    </source>
</evidence>
<keyword evidence="8" id="KW-0067">ATP-binding</keyword>
<evidence type="ECO:0000256" key="6">
    <source>
        <dbReference type="ARBA" id="ARBA00022741"/>
    </source>
</evidence>
<dbReference type="InterPro" id="IPR003660">
    <property type="entry name" value="HAMP_dom"/>
</dbReference>
<proteinExistence type="predicted"/>
<protein>
    <submittedName>
        <fullName evidence="14">Histidine kinase</fullName>
    </submittedName>
</protein>
<dbReference type="PROSITE" id="PS50885">
    <property type="entry name" value="HAMP"/>
    <property type="match status" value="1"/>
</dbReference>
<organism evidence="14 15">
    <name type="scientific">Paenibacillus baimaensis</name>
    <dbReference type="NCBI Taxonomy" id="2982185"/>
    <lineage>
        <taxon>Bacteria</taxon>
        <taxon>Bacillati</taxon>
        <taxon>Bacillota</taxon>
        <taxon>Bacilli</taxon>
        <taxon>Bacillales</taxon>
        <taxon>Paenibacillaceae</taxon>
        <taxon>Paenibacillus</taxon>
    </lineage>
</organism>
<gene>
    <name evidence="14" type="ORF">OB236_06600</name>
</gene>
<keyword evidence="7 14" id="KW-0418">Kinase</keyword>
<dbReference type="GO" id="GO:0016301">
    <property type="term" value="F:kinase activity"/>
    <property type="evidence" value="ECO:0007669"/>
    <property type="project" value="UniProtKB-KW"/>
</dbReference>
<comment type="subcellular location">
    <subcellularLocation>
        <location evidence="1">Cell membrane</location>
        <topology evidence="1">Multi-pass membrane protein</topology>
    </subcellularLocation>
</comment>
<dbReference type="Gene3D" id="6.10.340.10">
    <property type="match status" value="1"/>
</dbReference>
<keyword evidence="6" id="KW-0547">Nucleotide-binding</keyword>
<evidence type="ECO:0000256" key="10">
    <source>
        <dbReference type="ARBA" id="ARBA00023012"/>
    </source>
</evidence>
<evidence type="ECO:0000256" key="12">
    <source>
        <dbReference type="SAM" id="Phobius"/>
    </source>
</evidence>
<sequence>MFNNRFFSKKSFSHRLVLNLSVIIMLTFCLSGYVSYKIHLKLFTSELSKQFYKANEQAAARLDLQIRDIYRLSNYIVFHPYVQEVLQRSALSKVRESYTQLSDQDELNRLLNQVKNDEPKLYSMYLFDLQDNGFYFSGPSTVLLPLDKEVYNSVKLKLQSTSGDLVWFPMQLPSLVETSGYRNMILAARYMKSKDLEIYGVMVMLFDQSLFSEDLQGLINTENANVFLYDKQDRLVYTDIAKPLDLLPLSALDAETVVEDQGESYLYAKSRSNQVDFKLVSRVSLSDIRDKSEIIFQIAIYLGLLSLLLSAILVTVAGQRLLKPLKQLILGMRRVKEGDFTTQIEIKTEDELAYMGQVFNGMATNINALIKEVYERELSEREAELTALQAQLNPHFLYNTLDTIYWKLYLRDDRETAELVVSLSEMLRYALEPARTQTTLGEEIHQVRNYLAIQSARFSEDLETIIQIDKEVETCQIARLLLQPLVENVFIHAFADKLNGRVLLIKAYRRMANASSSDGENLETDIMLQAAVHNPDMLVIEIIDNGCGIDEGQLAVIREAIEVDSKPDTQDHQREDRPQKRNRVGVRSVLRRIDLIYGSPYRAEIRSIIGQGTTVTLLLPCDTLQPIETARGGERDEGNVADR</sequence>
<evidence type="ECO:0000256" key="9">
    <source>
        <dbReference type="ARBA" id="ARBA00022989"/>
    </source>
</evidence>
<dbReference type="Pfam" id="PF02518">
    <property type="entry name" value="HATPase_c"/>
    <property type="match status" value="1"/>
</dbReference>
<dbReference type="EMBL" id="JAOQIO010000015">
    <property type="protein sequence ID" value="MCU6791799.1"/>
    <property type="molecule type" value="Genomic_DNA"/>
</dbReference>
<dbReference type="PANTHER" id="PTHR34220:SF11">
    <property type="entry name" value="SENSOR PROTEIN KINASE HPTS"/>
    <property type="match status" value="1"/>
</dbReference>
<keyword evidence="10" id="KW-0902">Two-component regulatory system</keyword>
<dbReference type="SMART" id="SM00304">
    <property type="entry name" value="HAMP"/>
    <property type="match status" value="1"/>
</dbReference>
<keyword evidence="5 12" id="KW-0812">Transmembrane</keyword>
<name>A0ABT2UDQ0_9BACL</name>
<dbReference type="SUPFAM" id="SSF55874">
    <property type="entry name" value="ATPase domain of HSP90 chaperone/DNA topoisomerase II/histidine kinase"/>
    <property type="match status" value="1"/>
</dbReference>